<reference evidence="11 12" key="1">
    <citation type="submission" date="2017-07" db="EMBL/GenBank/DDBJ databases">
        <title>Amycolatopsis thailandensis Genome sequencing and assembly.</title>
        <authorList>
            <person name="Kaur N."/>
            <person name="Mayilraj S."/>
        </authorList>
    </citation>
    <scope>NUCLEOTIDE SEQUENCE [LARGE SCALE GENOMIC DNA]</scope>
    <source>
        <strain evidence="11 12">JCM 16380</strain>
    </source>
</reference>
<dbReference type="GO" id="GO:0051252">
    <property type="term" value="P:regulation of RNA metabolic process"/>
    <property type="evidence" value="ECO:0007669"/>
    <property type="project" value="InterPro"/>
</dbReference>
<dbReference type="GO" id="GO:0047443">
    <property type="term" value="F:4-hydroxy-4-methyl-2-oxoglutarate aldolase activity"/>
    <property type="evidence" value="ECO:0007669"/>
    <property type="project" value="UniProtKB-EC"/>
</dbReference>
<gene>
    <name evidence="11" type="ORF">CFP71_33515</name>
</gene>
<evidence type="ECO:0000256" key="1">
    <source>
        <dbReference type="ARBA" id="ARBA00001342"/>
    </source>
</evidence>
<dbReference type="InterPro" id="IPR010203">
    <property type="entry name" value="RraA"/>
</dbReference>
<comment type="catalytic activity">
    <reaction evidence="8 10">
        <text>oxaloacetate + H(+) = pyruvate + CO2</text>
        <dbReference type="Rhea" id="RHEA:15641"/>
        <dbReference type="ChEBI" id="CHEBI:15361"/>
        <dbReference type="ChEBI" id="CHEBI:15378"/>
        <dbReference type="ChEBI" id="CHEBI:16452"/>
        <dbReference type="ChEBI" id="CHEBI:16526"/>
        <dbReference type="EC" id="4.1.1.112"/>
    </reaction>
</comment>
<feature type="binding site" evidence="9">
    <location>
        <position position="100"/>
    </location>
    <ligand>
        <name>Mg(2+)</name>
        <dbReference type="ChEBI" id="CHEBI:18420"/>
    </ligand>
</feature>
<dbReference type="EC" id="4.1.3.17" evidence="10"/>
<evidence type="ECO:0000256" key="8">
    <source>
        <dbReference type="ARBA" id="ARBA00047973"/>
    </source>
</evidence>
<name>A0A229RNW5_9PSEU</name>
<keyword evidence="6 10" id="KW-0456">Lyase</keyword>
<evidence type="ECO:0000256" key="3">
    <source>
        <dbReference type="ARBA" id="ARBA00008621"/>
    </source>
</evidence>
<dbReference type="Pfam" id="PF03737">
    <property type="entry name" value="RraA-like"/>
    <property type="match status" value="1"/>
</dbReference>
<evidence type="ECO:0000256" key="2">
    <source>
        <dbReference type="ARBA" id="ARBA00001968"/>
    </source>
</evidence>
<keyword evidence="9" id="KW-0460">Magnesium</keyword>
<keyword evidence="5 9" id="KW-0479">Metal-binding</keyword>
<dbReference type="CDD" id="cd16841">
    <property type="entry name" value="RraA_family"/>
    <property type="match status" value="1"/>
</dbReference>
<evidence type="ECO:0000256" key="7">
    <source>
        <dbReference type="ARBA" id="ARBA00025046"/>
    </source>
</evidence>
<feature type="binding site" evidence="9">
    <location>
        <begin position="77"/>
        <end position="80"/>
    </location>
    <ligand>
        <name>substrate</name>
    </ligand>
</feature>
<dbReference type="GO" id="GO:0008948">
    <property type="term" value="F:oxaloacetate decarboxylase activity"/>
    <property type="evidence" value="ECO:0007669"/>
    <property type="project" value="UniProtKB-EC"/>
</dbReference>
<comment type="catalytic activity">
    <reaction evidence="1 10">
        <text>4-hydroxy-4-methyl-2-oxoglutarate = 2 pyruvate</text>
        <dbReference type="Rhea" id="RHEA:22748"/>
        <dbReference type="ChEBI" id="CHEBI:15361"/>
        <dbReference type="ChEBI" id="CHEBI:58276"/>
        <dbReference type="EC" id="4.1.3.17"/>
    </reaction>
</comment>
<dbReference type="InterPro" id="IPR036704">
    <property type="entry name" value="RraA/RraA-like_sf"/>
</dbReference>
<dbReference type="PANTHER" id="PTHR33254">
    <property type="entry name" value="4-HYDROXY-4-METHYL-2-OXOGLUTARATE ALDOLASE 3-RELATED"/>
    <property type="match status" value="1"/>
</dbReference>
<comment type="similarity">
    <text evidence="3 10">Belongs to the class II aldolase/RraA-like family.</text>
</comment>
<comment type="cofactor">
    <cofactor evidence="2 10">
        <name>a divalent metal cation</name>
        <dbReference type="ChEBI" id="CHEBI:60240"/>
    </cofactor>
</comment>
<evidence type="ECO:0000313" key="12">
    <source>
        <dbReference type="Proteomes" id="UP000215223"/>
    </source>
</evidence>
<comment type="subunit">
    <text evidence="4 10">Homotrimer.</text>
</comment>
<keyword evidence="12" id="KW-1185">Reference proteome</keyword>
<dbReference type="PANTHER" id="PTHR33254:SF4">
    <property type="entry name" value="4-HYDROXY-4-METHYL-2-OXOGLUTARATE ALDOLASE 3-RELATED"/>
    <property type="match status" value="1"/>
</dbReference>
<sequence length="159" mass="16302">MSDSFTTADLVDEHGDRLRVCDTQFRQFGGHRKFSGPIRTVSCHEDNGLVKKLLNTPGEGCVLVVDGGGSLHSALTGDMIAKSAVDNGWAGVVVHGAVRDSAELAGLPLGVKALGTNPRKSSKAGVGAVDVPVGFGGVTFTPGDTLYSDDDGVVILPAA</sequence>
<dbReference type="OrthoDB" id="943692at2"/>
<dbReference type="NCBIfam" id="TIGR01935">
    <property type="entry name" value="NOT-MenG"/>
    <property type="match status" value="1"/>
</dbReference>
<dbReference type="GO" id="GO:0008428">
    <property type="term" value="F:ribonuclease inhibitor activity"/>
    <property type="evidence" value="ECO:0007669"/>
    <property type="project" value="InterPro"/>
</dbReference>
<proteinExistence type="inferred from homology"/>
<dbReference type="EC" id="4.1.1.112" evidence="10"/>
<dbReference type="NCBIfam" id="NF006875">
    <property type="entry name" value="PRK09372.1"/>
    <property type="match status" value="1"/>
</dbReference>
<dbReference type="InterPro" id="IPR005493">
    <property type="entry name" value="RraA/RraA-like"/>
</dbReference>
<dbReference type="GO" id="GO:0046872">
    <property type="term" value="F:metal ion binding"/>
    <property type="evidence" value="ECO:0007669"/>
    <property type="project" value="UniProtKB-KW"/>
</dbReference>
<dbReference type="GO" id="GO:0008168">
    <property type="term" value="F:methyltransferase activity"/>
    <property type="evidence" value="ECO:0007669"/>
    <property type="project" value="UniProtKB-KW"/>
</dbReference>
<dbReference type="Gene3D" id="3.50.30.40">
    <property type="entry name" value="Ribonuclease E inhibitor RraA/RraA-like"/>
    <property type="match status" value="1"/>
</dbReference>
<dbReference type="RefSeq" id="WP_093937957.1">
    <property type="nucleotide sequence ID" value="NZ_JBHUSO010000246.1"/>
</dbReference>
<feature type="binding site" evidence="9">
    <location>
        <position position="99"/>
    </location>
    <ligand>
        <name>substrate</name>
    </ligand>
</feature>
<comment type="caution">
    <text evidence="11">The sequence shown here is derived from an EMBL/GenBank/DDBJ whole genome shotgun (WGS) entry which is preliminary data.</text>
</comment>
<evidence type="ECO:0000256" key="4">
    <source>
        <dbReference type="ARBA" id="ARBA00011233"/>
    </source>
</evidence>
<organism evidence="11 12">
    <name type="scientific">Amycolatopsis thailandensis</name>
    <dbReference type="NCBI Taxonomy" id="589330"/>
    <lineage>
        <taxon>Bacteria</taxon>
        <taxon>Bacillati</taxon>
        <taxon>Actinomycetota</taxon>
        <taxon>Actinomycetes</taxon>
        <taxon>Pseudonocardiales</taxon>
        <taxon>Pseudonocardiaceae</taxon>
        <taxon>Amycolatopsis</taxon>
    </lineage>
</organism>
<dbReference type="SUPFAM" id="SSF89562">
    <property type="entry name" value="RraA-like"/>
    <property type="match status" value="1"/>
</dbReference>
<dbReference type="GO" id="GO:0032259">
    <property type="term" value="P:methylation"/>
    <property type="evidence" value="ECO:0007669"/>
    <property type="project" value="UniProtKB-KW"/>
</dbReference>
<keyword evidence="11" id="KW-0489">Methyltransferase</keyword>
<dbReference type="AlphaFoldDB" id="A0A229RNW5"/>
<keyword evidence="11" id="KW-0808">Transferase</keyword>
<evidence type="ECO:0000256" key="5">
    <source>
        <dbReference type="ARBA" id="ARBA00022723"/>
    </source>
</evidence>
<dbReference type="Proteomes" id="UP000215223">
    <property type="component" value="Unassembled WGS sequence"/>
</dbReference>
<evidence type="ECO:0000256" key="6">
    <source>
        <dbReference type="ARBA" id="ARBA00023239"/>
    </source>
</evidence>
<dbReference type="EMBL" id="NMQT01000126">
    <property type="protein sequence ID" value="OXM48151.1"/>
    <property type="molecule type" value="Genomic_DNA"/>
</dbReference>
<accession>A0A229RNW5</accession>
<evidence type="ECO:0000256" key="10">
    <source>
        <dbReference type="RuleBase" id="RU004338"/>
    </source>
</evidence>
<evidence type="ECO:0000313" key="11">
    <source>
        <dbReference type="EMBL" id="OXM48151.1"/>
    </source>
</evidence>
<comment type="function">
    <text evidence="7 10">Catalyzes the aldol cleavage of 4-hydroxy-4-methyl-2-oxoglutarate (HMG) into 2 molecules of pyruvate. Also contains a secondary oxaloacetate (OAA) decarboxylase activity due to the common pyruvate enolate transition state formed following C-C bond cleavage in the retro-aldol and decarboxylation reactions.</text>
</comment>
<comment type="cofactor">
    <cofactor evidence="9">
        <name>Mg(2+)</name>
        <dbReference type="ChEBI" id="CHEBI:18420"/>
    </cofactor>
</comment>
<protein>
    <recommendedName>
        <fullName evidence="10">4-hydroxy-4-methyl-2-oxoglutarate aldolase</fullName>
        <shortName evidence="10">HMG aldolase</shortName>
        <ecNumber evidence="10">4.1.1.112</ecNumber>
        <ecNumber evidence="10">4.1.3.17</ecNumber>
    </recommendedName>
    <alternativeName>
        <fullName evidence="10">Oxaloacetate decarboxylase</fullName>
    </alternativeName>
</protein>
<evidence type="ECO:0000256" key="9">
    <source>
        <dbReference type="PIRSR" id="PIRSR605493-1"/>
    </source>
</evidence>